<name>A0AAD9ZRM4_9ROSI</name>
<protein>
    <submittedName>
        <fullName evidence="2">Uncharacterized protein</fullName>
    </submittedName>
</protein>
<gene>
    <name evidence="2" type="ORF">Dsin_028893</name>
</gene>
<organism evidence="2 3">
    <name type="scientific">Dipteronia sinensis</name>
    <dbReference type="NCBI Taxonomy" id="43782"/>
    <lineage>
        <taxon>Eukaryota</taxon>
        <taxon>Viridiplantae</taxon>
        <taxon>Streptophyta</taxon>
        <taxon>Embryophyta</taxon>
        <taxon>Tracheophyta</taxon>
        <taxon>Spermatophyta</taxon>
        <taxon>Magnoliopsida</taxon>
        <taxon>eudicotyledons</taxon>
        <taxon>Gunneridae</taxon>
        <taxon>Pentapetalae</taxon>
        <taxon>rosids</taxon>
        <taxon>malvids</taxon>
        <taxon>Sapindales</taxon>
        <taxon>Sapindaceae</taxon>
        <taxon>Hippocastanoideae</taxon>
        <taxon>Acereae</taxon>
        <taxon>Dipteronia</taxon>
    </lineage>
</organism>
<accession>A0AAD9ZRM4</accession>
<feature type="region of interest" description="Disordered" evidence="1">
    <location>
        <begin position="114"/>
        <end position="133"/>
    </location>
</feature>
<keyword evidence="3" id="KW-1185">Reference proteome</keyword>
<dbReference type="Proteomes" id="UP001281410">
    <property type="component" value="Unassembled WGS sequence"/>
</dbReference>
<sequence>MVLKTELRKTKMVIKAHTLALSLPSPPLRSSNFVHRFLPPKQKQKQVCYRQHRLVSVRCGYSRKPLETSGAYQLVDEETGEKLILWGGSDDDPLFSPIPPKLLLRSSNWKPHIPVATNNDSPPPSTRKLSSSFSRLKAQRVRALVNKTSSTKQHDHMGKKNTICLPKRTRTFSCFTVT</sequence>
<comment type="caution">
    <text evidence="2">The sequence shown here is derived from an EMBL/GenBank/DDBJ whole genome shotgun (WGS) entry which is preliminary data.</text>
</comment>
<evidence type="ECO:0000313" key="3">
    <source>
        <dbReference type="Proteomes" id="UP001281410"/>
    </source>
</evidence>
<proteinExistence type="predicted"/>
<evidence type="ECO:0000256" key="1">
    <source>
        <dbReference type="SAM" id="MobiDB-lite"/>
    </source>
</evidence>
<evidence type="ECO:0000313" key="2">
    <source>
        <dbReference type="EMBL" id="KAK3189332.1"/>
    </source>
</evidence>
<dbReference type="EMBL" id="JANJYJ010000009">
    <property type="protein sequence ID" value="KAK3189332.1"/>
    <property type="molecule type" value="Genomic_DNA"/>
</dbReference>
<dbReference type="AlphaFoldDB" id="A0AAD9ZRM4"/>
<reference evidence="2" key="1">
    <citation type="journal article" date="2023" name="Plant J.">
        <title>Genome sequences and population genomics provide insights into the demographic history, inbreeding, and mutation load of two 'living fossil' tree species of Dipteronia.</title>
        <authorList>
            <person name="Feng Y."/>
            <person name="Comes H.P."/>
            <person name="Chen J."/>
            <person name="Zhu S."/>
            <person name="Lu R."/>
            <person name="Zhang X."/>
            <person name="Li P."/>
            <person name="Qiu J."/>
            <person name="Olsen K.M."/>
            <person name="Qiu Y."/>
        </authorList>
    </citation>
    <scope>NUCLEOTIDE SEQUENCE</scope>
    <source>
        <strain evidence="2">NBL</strain>
    </source>
</reference>